<feature type="signal peptide" evidence="1">
    <location>
        <begin position="1"/>
        <end position="21"/>
    </location>
</feature>
<organism evidence="4 5">
    <name type="scientific">Sediminibacterium ginsengisoli</name>
    <dbReference type="NCBI Taxonomy" id="413434"/>
    <lineage>
        <taxon>Bacteria</taxon>
        <taxon>Pseudomonadati</taxon>
        <taxon>Bacteroidota</taxon>
        <taxon>Chitinophagia</taxon>
        <taxon>Chitinophagales</taxon>
        <taxon>Chitinophagaceae</taxon>
        <taxon>Sediminibacterium</taxon>
    </lineage>
</organism>
<dbReference type="Proteomes" id="UP000190888">
    <property type="component" value="Unassembled WGS sequence"/>
</dbReference>
<evidence type="ECO:0000313" key="4">
    <source>
        <dbReference type="EMBL" id="SKA10091.1"/>
    </source>
</evidence>
<dbReference type="STRING" id="413434.SAMN04488132_11079"/>
<evidence type="ECO:0000313" key="5">
    <source>
        <dbReference type="Proteomes" id="UP000190888"/>
    </source>
</evidence>
<name>A0A1T4R300_9BACT</name>
<dbReference type="Pfam" id="PF00144">
    <property type="entry name" value="Beta-lactamase"/>
    <property type="match status" value="1"/>
</dbReference>
<accession>A0A1T4R300</accession>
<dbReference type="InterPro" id="IPR012338">
    <property type="entry name" value="Beta-lactam/transpept-like"/>
</dbReference>
<evidence type="ECO:0000259" key="2">
    <source>
        <dbReference type="Pfam" id="PF00144"/>
    </source>
</evidence>
<feature type="domain" description="Beta-lactamase-related" evidence="2">
    <location>
        <begin position="32"/>
        <end position="368"/>
    </location>
</feature>
<feature type="chain" id="PRO_5012639916" evidence="1">
    <location>
        <begin position="22"/>
        <end position="507"/>
    </location>
</feature>
<evidence type="ECO:0000259" key="3">
    <source>
        <dbReference type="Pfam" id="PF11954"/>
    </source>
</evidence>
<dbReference type="InterPro" id="IPR021860">
    <property type="entry name" value="Peptidase_S12_Pab87-rel_C"/>
</dbReference>
<proteinExistence type="predicted"/>
<reference evidence="4 5" key="1">
    <citation type="submission" date="2017-02" db="EMBL/GenBank/DDBJ databases">
        <authorList>
            <person name="Peterson S.W."/>
        </authorList>
    </citation>
    <scope>NUCLEOTIDE SEQUENCE [LARGE SCALE GENOMIC DNA]</scope>
    <source>
        <strain evidence="4 5">DSM 22335</strain>
    </source>
</reference>
<dbReference type="InterPro" id="IPR050491">
    <property type="entry name" value="AmpC-like"/>
</dbReference>
<protein>
    <submittedName>
        <fullName evidence="4">CubicO group peptidase, beta-lactamase class C family</fullName>
    </submittedName>
</protein>
<gene>
    <name evidence="4" type="ORF">SAMN04488132_11079</name>
</gene>
<dbReference type="Gene3D" id="2.40.128.600">
    <property type="match status" value="1"/>
</dbReference>
<keyword evidence="1" id="KW-0732">Signal</keyword>
<dbReference type="AlphaFoldDB" id="A0A1T4R300"/>
<dbReference type="SUPFAM" id="SSF56601">
    <property type="entry name" value="beta-lactamase/transpeptidase-like"/>
    <property type="match status" value="1"/>
</dbReference>
<dbReference type="Gene3D" id="3.40.710.10">
    <property type="entry name" value="DD-peptidase/beta-lactamase superfamily"/>
    <property type="match status" value="1"/>
</dbReference>
<keyword evidence="5" id="KW-1185">Reference proteome</keyword>
<dbReference type="EMBL" id="FUWH01000010">
    <property type="protein sequence ID" value="SKA10091.1"/>
    <property type="molecule type" value="Genomic_DNA"/>
</dbReference>
<dbReference type="InterPro" id="IPR001466">
    <property type="entry name" value="Beta-lactam-related"/>
</dbReference>
<dbReference type="Pfam" id="PF11954">
    <property type="entry name" value="DUF3471"/>
    <property type="match status" value="1"/>
</dbReference>
<feature type="domain" description="Peptidase S12 Pab87-related C-terminal" evidence="3">
    <location>
        <begin position="406"/>
        <end position="501"/>
    </location>
</feature>
<sequence>MMKKLSCLLLMLTGFTLALQAQQQSFIKDSLEQYIIRGMKNWQIPGLAIAIVKDGKTVFMKGYGERDMQTHAPVDENTLFMIASNSKLFTGTALAQLEYSNKLSLNDKVTRYFPDFKLYDKTTTELVTVKDMLGHHLGTKTFQGDFTFWNGNLSREEIMSKMRLLQPTGLFRQDYGYCNSCYLTAGEVIPKVSGKPWEVYVYDSILMPLGMKNTHTLVTGISQRANVSKPYTNAFTGELKELPYDIVDNLGPAGSMVSNVKDLSKWLLMQLDSGRYEGKRILPWNVIRRTRDVNTAISSRKNAIYPTHFTNYGLGVMMTDYNGRQVYWHTGGAFGFVSNTCFVPEAGLGIVILTNNDNQNFFEALRYQLLDAYLGMPYTDRSGAQLSNHNKQQASKVTAVKEWQARVKDNAPPLPLEAYSGEYSNELYGKIRISVDGAGLKIKFNGHNNLFAKLQYMDQDEWLMTYNNIAYGIFPLKFNITNGKVTGTSIRANDFVEYDAYEFRKNP</sequence>
<dbReference type="PANTHER" id="PTHR46825">
    <property type="entry name" value="D-ALANYL-D-ALANINE-CARBOXYPEPTIDASE/ENDOPEPTIDASE AMPH"/>
    <property type="match status" value="1"/>
</dbReference>
<dbReference type="PANTHER" id="PTHR46825:SF15">
    <property type="entry name" value="BETA-LACTAMASE-RELATED DOMAIN-CONTAINING PROTEIN"/>
    <property type="match status" value="1"/>
</dbReference>
<evidence type="ECO:0000256" key="1">
    <source>
        <dbReference type="SAM" id="SignalP"/>
    </source>
</evidence>